<gene>
    <name evidence="1" type="ORF">PSH88_17395</name>
</gene>
<proteinExistence type="predicted"/>
<evidence type="ECO:0000313" key="2">
    <source>
        <dbReference type="Proteomes" id="UP001230768"/>
    </source>
</evidence>
<name>A0ABY9H079_9PSED</name>
<organism evidence="1 2">
    <name type="scientific">Pseudomonas wuhanensis</name>
    <dbReference type="NCBI Taxonomy" id="2954098"/>
    <lineage>
        <taxon>Bacteria</taxon>
        <taxon>Pseudomonadati</taxon>
        <taxon>Pseudomonadota</taxon>
        <taxon>Gammaproteobacteria</taxon>
        <taxon>Pseudomonadales</taxon>
        <taxon>Pseudomonadaceae</taxon>
        <taxon>Pseudomonas</taxon>
    </lineage>
</organism>
<sequence length="102" mass="11327">MASQKNWRACAPGFAQQAIQSVYQRFASPWLIRAMKQSNLHIENQQCIHSAFPCVWTSDTRAKEKALSIAGGPFEVRALLAHDTSHDPPRAVVVVEVEAMHG</sequence>
<dbReference type="EMBL" id="CP117430">
    <property type="protein sequence ID" value="WLI21481.1"/>
    <property type="molecule type" value="Genomic_DNA"/>
</dbReference>
<reference evidence="1 2" key="1">
    <citation type="submission" date="2023-02" db="EMBL/GenBank/DDBJ databases">
        <title>Evolution of Hrp T3SS in non-pathogenic Pseudomonas fluorescens.</title>
        <authorList>
            <person name="Liao K."/>
            <person name="Wei H."/>
            <person name="Gu Y."/>
        </authorList>
    </citation>
    <scope>NUCLEOTIDE SEQUENCE [LARGE SCALE GENOMIC DNA]</scope>
    <source>
        <strain evidence="1 2">FP607</strain>
    </source>
</reference>
<dbReference type="RefSeq" id="WP_305427082.1">
    <property type="nucleotide sequence ID" value="NZ_CP117430.1"/>
</dbReference>
<accession>A0ABY9H079</accession>
<dbReference type="Proteomes" id="UP001230768">
    <property type="component" value="Chromosome"/>
</dbReference>
<keyword evidence="2" id="KW-1185">Reference proteome</keyword>
<evidence type="ECO:0000313" key="1">
    <source>
        <dbReference type="EMBL" id="WLI21481.1"/>
    </source>
</evidence>
<protein>
    <submittedName>
        <fullName evidence="1">Uncharacterized protein</fullName>
    </submittedName>
</protein>